<evidence type="ECO:0000313" key="1">
    <source>
        <dbReference type="EMBL" id="GIY41493.1"/>
    </source>
</evidence>
<name>A0AAV4TBZ2_CAEEX</name>
<evidence type="ECO:0000313" key="2">
    <source>
        <dbReference type="Proteomes" id="UP001054945"/>
    </source>
</evidence>
<organism evidence="1 2">
    <name type="scientific">Caerostris extrusa</name>
    <name type="common">Bark spider</name>
    <name type="synonym">Caerostris bankana</name>
    <dbReference type="NCBI Taxonomy" id="172846"/>
    <lineage>
        <taxon>Eukaryota</taxon>
        <taxon>Metazoa</taxon>
        <taxon>Ecdysozoa</taxon>
        <taxon>Arthropoda</taxon>
        <taxon>Chelicerata</taxon>
        <taxon>Arachnida</taxon>
        <taxon>Araneae</taxon>
        <taxon>Araneomorphae</taxon>
        <taxon>Entelegynae</taxon>
        <taxon>Araneoidea</taxon>
        <taxon>Araneidae</taxon>
        <taxon>Caerostris</taxon>
    </lineage>
</organism>
<accession>A0AAV4TBZ2</accession>
<sequence length="100" mass="11295">MAAVMQALGLDTRLSTTEGIRTTTTTLVKKAYLRYYRRVALYLDRQDTGSEINVLLRNVKSSQMQPTLAITQKMRQLPSDLNFRTPSAIKTGDLFQVLVT</sequence>
<dbReference type="Proteomes" id="UP001054945">
    <property type="component" value="Unassembled WGS sequence"/>
</dbReference>
<protein>
    <submittedName>
        <fullName evidence="1">Uncharacterized protein</fullName>
    </submittedName>
</protein>
<gene>
    <name evidence="1" type="ORF">CEXT_165321</name>
</gene>
<dbReference type="EMBL" id="BPLR01010718">
    <property type="protein sequence ID" value="GIY41493.1"/>
    <property type="molecule type" value="Genomic_DNA"/>
</dbReference>
<reference evidence="1 2" key="1">
    <citation type="submission" date="2021-06" db="EMBL/GenBank/DDBJ databases">
        <title>Caerostris extrusa draft genome.</title>
        <authorList>
            <person name="Kono N."/>
            <person name="Arakawa K."/>
        </authorList>
    </citation>
    <scope>NUCLEOTIDE SEQUENCE [LARGE SCALE GENOMIC DNA]</scope>
</reference>
<dbReference type="AlphaFoldDB" id="A0AAV4TBZ2"/>
<comment type="caution">
    <text evidence="1">The sequence shown here is derived from an EMBL/GenBank/DDBJ whole genome shotgun (WGS) entry which is preliminary data.</text>
</comment>
<proteinExistence type="predicted"/>
<keyword evidence="2" id="KW-1185">Reference proteome</keyword>